<dbReference type="SUPFAM" id="SSF53720">
    <property type="entry name" value="ALDH-like"/>
    <property type="match status" value="1"/>
</dbReference>
<comment type="similarity">
    <text evidence="1 4 7">Belongs to the aldehyde dehydrogenase family.</text>
</comment>
<keyword evidence="2 4" id="KW-0560">Oxidoreductase</keyword>
<dbReference type="GO" id="GO:0006081">
    <property type="term" value="P:aldehyde metabolic process"/>
    <property type="evidence" value="ECO:0007669"/>
    <property type="project" value="InterPro"/>
</dbReference>
<proteinExistence type="inferred from homology"/>
<dbReference type="InterPro" id="IPR016163">
    <property type="entry name" value="Ald_DH_C"/>
</dbReference>
<gene>
    <name evidence="9" type="primary">calB</name>
    <name evidence="9" type="ORF">ERS852381_01542</name>
</gene>
<evidence type="ECO:0000313" key="9">
    <source>
        <dbReference type="EMBL" id="CUO42467.1"/>
    </source>
</evidence>
<dbReference type="GO" id="GO:0005737">
    <property type="term" value="C:cytoplasm"/>
    <property type="evidence" value="ECO:0007669"/>
    <property type="project" value="TreeGrafter"/>
</dbReference>
<dbReference type="PIRSF" id="PIRSF036492">
    <property type="entry name" value="ALDH"/>
    <property type="match status" value="1"/>
</dbReference>
<dbReference type="PANTHER" id="PTHR43570">
    <property type="entry name" value="ALDEHYDE DEHYDROGENASE"/>
    <property type="match status" value="1"/>
</dbReference>
<evidence type="ECO:0000313" key="10">
    <source>
        <dbReference type="Proteomes" id="UP000095468"/>
    </source>
</evidence>
<evidence type="ECO:0000256" key="3">
    <source>
        <dbReference type="ARBA" id="ARBA00023027"/>
    </source>
</evidence>
<dbReference type="Gene3D" id="3.40.309.10">
    <property type="entry name" value="Aldehyde Dehydrogenase, Chain A, domain 2"/>
    <property type="match status" value="1"/>
</dbReference>
<reference evidence="9 10" key="1">
    <citation type="submission" date="2015-09" db="EMBL/GenBank/DDBJ databases">
        <authorList>
            <consortium name="Pathogen Informatics"/>
        </authorList>
    </citation>
    <scope>NUCLEOTIDE SEQUENCE [LARGE SCALE GENOMIC DNA]</scope>
    <source>
        <strain evidence="9 10">2789STDY5608823</strain>
    </source>
</reference>
<dbReference type="AlphaFoldDB" id="A0A174EYU9"/>
<evidence type="ECO:0000256" key="5">
    <source>
        <dbReference type="PIRSR" id="PIRSR036492-1"/>
    </source>
</evidence>
<dbReference type="Gene3D" id="3.40.605.10">
    <property type="entry name" value="Aldehyde Dehydrogenase, Chain A, domain 1"/>
    <property type="match status" value="1"/>
</dbReference>
<dbReference type="Pfam" id="PF00171">
    <property type="entry name" value="Aldedh"/>
    <property type="match status" value="1"/>
</dbReference>
<dbReference type="PROSITE" id="PS00687">
    <property type="entry name" value="ALDEHYDE_DEHYDR_GLU"/>
    <property type="match status" value="1"/>
</dbReference>
<evidence type="ECO:0000256" key="7">
    <source>
        <dbReference type="RuleBase" id="RU003345"/>
    </source>
</evidence>
<dbReference type="RefSeq" id="WP_055287109.1">
    <property type="nucleotide sequence ID" value="NZ_CYYP01000014.1"/>
</dbReference>
<dbReference type="PANTHER" id="PTHR43570:SF16">
    <property type="entry name" value="ALDEHYDE DEHYDROGENASE TYPE III, ISOFORM Q"/>
    <property type="match status" value="1"/>
</dbReference>
<dbReference type="InterPro" id="IPR015590">
    <property type="entry name" value="Aldehyde_DH_dom"/>
</dbReference>
<dbReference type="InterPro" id="IPR029510">
    <property type="entry name" value="Ald_DH_CS_GLU"/>
</dbReference>
<evidence type="ECO:0000256" key="6">
    <source>
        <dbReference type="PROSITE-ProRule" id="PRU10007"/>
    </source>
</evidence>
<evidence type="ECO:0000259" key="8">
    <source>
        <dbReference type="Pfam" id="PF00171"/>
    </source>
</evidence>
<dbReference type="InterPro" id="IPR016161">
    <property type="entry name" value="Ald_DH/histidinol_DH"/>
</dbReference>
<dbReference type="CDD" id="cd07136">
    <property type="entry name" value="ALDH_YwdH-P39616"/>
    <property type="match status" value="1"/>
</dbReference>
<sequence>MNTEEIARIVGDQRAYFKTHATFDVDARRRALASLRDAVRAHEADIAHALKTDLGKSHDEAYMCEIGTSLSEIRHQIAHVVRWSRPRLRPCDLANAVSVCKTQTVPYGVTLIMAPWNYPFLLTLEPLAGALAAGNTVVIKPSAYAPASSAVLRQICEEAFDPRLVTVVEGGRAENEALLDECWDKIFFTGSVPVGKLVMERASKNLTPVTLELGGKSPCIVDATANLKVAARRIAFGKWLNVGQTCVAPDYLLVDARVHDELLDLIREEARRMFGEHPLDNEDYGHIVNAKHFARVRGLIDPDKVVLGGTARESSLKIEPTILDGVTPDDAVMQEEIFGPILPVLTFESLDEAETFITDRPTPLALYIFSQDRSVQQRFVRYVPFGGGCVNDTIMHLATSHMGFGGMGASGMGQYHGRESFDTFSHKKSIVNKATWLDVPFRYAPYASWKHKFVRMFVH</sequence>
<feature type="active site" evidence="5">
    <location>
        <position position="246"/>
    </location>
</feature>
<dbReference type="FunFam" id="3.40.309.10:FF:000003">
    <property type="entry name" value="Aldehyde dehydrogenase"/>
    <property type="match status" value="1"/>
</dbReference>
<feature type="domain" description="Aldehyde dehydrogenase" evidence="8">
    <location>
        <begin position="2"/>
        <end position="430"/>
    </location>
</feature>
<dbReference type="EMBL" id="CYYP01000014">
    <property type="protein sequence ID" value="CUO42467.1"/>
    <property type="molecule type" value="Genomic_DNA"/>
</dbReference>
<protein>
    <recommendedName>
        <fullName evidence="4">Aldehyde dehydrogenase</fullName>
    </recommendedName>
</protein>
<accession>A0A174EYU9</accession>
<name>A0A174EYU9_9ACTN</name>
<feature type="active site" evidence="5 6">
    <location>
        <position position="212"/>
    </location>
</feature>
<evidence type="ECO:0000256" key="2">
    <source>
        <dbReference type="ARBA" id="ARBA00023002"/>
    </source>
</evidence>
<dbReference type="GO" id="GO:0004029">
    <property type="term" value="F:aldehyde dehydrogenase (NAD+) activity"/>
    <property type="evidence" value="ECO:0007669"/>
    <property type="project" value="TreeGrafter"/>
</dbReference>
<evidence type="ECO:0000256" key="1">
    <source>
        <dbReference type="ARBA" id="ARBA00009986"/>
    </source>
</evidence>
<dbReference type="InterPro" id="IPR012394">
    <property type="entry name" value="Aldehyde_DH_NAD(P)"/>
</dbReference>
<dbReference type="FunFam" id="3.40.605.10:FF:000004">
    <property type="entry name" value="Aldehyde dehydrogenase"/>
    <property type="match status" value="1"/>
</dbReference>
<dbReference type="InterPro" id="IPR016162">
    <property type="entry name" value="Ald_DH_N"/>
</dbReference>
<dbReference type="Proteomes" id="UP000095468">
    <property type="component" value="Unassembled WGS sequence"/>
</dbReference>
<organism evidence="9 10">
    <name type="scientific">Collinsella aerofaciens</name>
    <dbReference type="NCBI Taxonomy" id="74426"/>
    <lineage>
        <taxon>Bacteria</taxon>
        <taxon>Bacillati</taxon>
        <taxon>Actinomycetota</taxon>
        <taxon>Coriobacteriia</taxon>
        <taxon>Coriobacteriales</taxon>
        <taxon>Coriobacteriaceae</taxon>
        <taxon>Collinsella</taxon>
    </lineage>
</organism>
<keyword evidence="3" id="KW-0520">NAD</keyword>
<evidence type="ECO:0000256" key="4">
    <source>
        <dbReference type="PIRNR" id="PIRNR036492"/>
    </source>
</evidence>